<dbReference type="EMBL" id="ANLA01000004">
    <property type="protein sequence ID" value="EMQ95720.1"/>
    <property type="molecule type" value="Genomic_DNA"/>
</dbReference>
<keyword evidence="3" id="KW-1185">Reference proteome</keyword>
<evidence type="ECO:0000313" key="3">
    <source>
        <dbReference type="Proteomes" id="UP000012024"/>
    </source>
</evidence>
<dbReference type="GO" id="GO:0016787">
    <property type="term" value="F:hydrolase activity"/>
    <property type="evidence" value="ECO:0007669"/>
    <property type="project" value="UniProtKB-KW"/>
</dbReference>
<proteinExistence type="predicted"/>
<sequence>MQLIGSCFFKQLGLAIFAQDSLKMILEHKGIQVFYTDQGYGKPIVLLHGFLESSNMWTPLIPDLLKTHRVITIDLLGHGLTGCLGYVHSMELMAETVNAVLNHLNIENKTIIGHSMGGYVALAMAEKNPNSMQGLCLMNSTFLPDSEERKMLRTRANLMAQTNFDNLVRMSFTNLFSLKSKETHKQELEIALTEALKTSVQGYMAANEGMKLRTDKTQLFRTLPTKKLLIIGKKDPILDADSVKKQLKGTDVDIVELTEGHMSHIENKEELTYNIMRFIEK</sequence>
<dbReference type="InterPro" id="IPR050266">
    <property type="entry name" value="AB_hydrolase_sf"/>
</dbReference>
<dbReference type="InterPro" id="IPR000073">
    <property type="entry name" value="AB_hydrolase_1"/>
</dbReference>
<keyword evidence="2" id="KW-0378">Hydrolase</keyword>
<dbReference type="RefSeq" id="WP_007646862.1">
    <property type="nucleotide sequence ID" value="NZ_ANLA01000004.1"/>
</dbReference>
<protein>
    <submittedName>
        <fullName evidence="2">Beta-ketoadipate enol-lactone hydrolase</fullName>
    </submittedName>
</protein>
<dbReference type="GeneID" id="98640150"/>
<dbReference type="PATRIC" id="fig|1137281.3.peg.209"/>
<accession>M7MLF2</accession>
<dbReference type="Proteomes" id="UP000012024">
    <property type="component" value="Unassembled WGS sequence"/>
</dbReference>
<dbReference type="PANTHER" id="PTHR43798">
    <property type="entry name" value="MONOACYLGLYCEROL LIPASE"/>
    <property type="match status" value="1"/>
</dbReference>
<comment type="caution">
    <text evidence="2">The sequence shown here is derived from an EMBL/GenBank/DDBJ whole genome shotgun (WGS) entry which is preliminary data.</text>
</comment>
<dbReference type="Gene3D" id="3.40.50.1820">
    <property type="entry name" value="alpha/beta hydrolase"/>
    <property type="match status" value="1"/>
</dbReference>
<dbReference type="Pfam" id="PF00561">
    <property type="entry name" value="Abhydrolase_1"/>
    <property type="match status" value="1"/>
</dbReference>
<evidence type="ECO:0000259" key="1">
    <source>
        <dbReference type="Pfam" id="PF00561"/>
    </source>
</evidence>
<gene>
    <name evidence="2" type="ORF">D778_01610</name>
</gene>
<dbReference type="eggNOG" id="COG0596">
    <property type="taxonomic scope" value="Bacteria"/>
</dbReference>
<reference evidence="2 3" key="1">
    <citation type="submission" date="2012-12" db="EMBL/GenBank/DDBJ databases">
        <title>Genome assembly of Formosa sp. AK20.</title>
        <authorList>
            <person name="Kumar R."/>
            <person name="Khatri I."/>
            <person name="Vaidya B."/>
            <person name="Subramanian S."/>
            <person name="Pinnaka A."/>
        </authorList>
    </citation>
    <scope>NUCLEOTIDE SEQUENCE [LARGE SCALE GENOMIC DNA]</scope>
    <source>
        <strain evidence="2 3">AK20</strain>
    </source>
</reference>
<name>M7MLF2_9FLAO</name>
<dbReference type="AlphaFoldDB" id="M7MLF2"/>
<evidence type="ECO:0000313" key="2">
    <source>
        <dbReference type="EMBL" id="EMQ95720.1"/>
    </source>
</evidence>
<organism evidence="2 3">
    <name type="scientific">Xanthomarina gelatinilytica</name>
    <dbReference type="NCBI Taxonomy" id="1137281"/>
    <lineage>
        <taxon>Bacteria</taxon>
        <taxon>Pseudomonadati</taxon>
        <taxon>Bacteroidota</taxon>
        <taxon>Flavobacteriia</taxon>
        <taxon>Flavobacteriales</taxon>
        <taxon>Flavobacteriaceae</taxon>
        <taxon>Xanthomarina</taxon>
    </lineage>
</organism>
<dbReference type="PRINTS" id="PR00111">
    <property type="entry name" value="ABHYDROLASE"/>
</dbReference>
<dbReference type="InterPro" id="IPR029058">
    <property type="entry name" value="AB_hydrolase_fold"/>
</dbReference>
<dbReference type="SUPFAM" id="SSF53474">
    <property type="entry name" value="alpha/beta-Hydrolases"/>
    <property type="match status" value="1"/>
</dbReference>
<feature type="domain" description="AB hydrolase-1" evidence="1">
    <location>
        <begin position="42"/>
        <end position="267"/>
    </location>
</feature>